<dbReference type="Pfam" id="PF13639">
    <property type="entry name" value="zf-RING_2"/>
    <property type="match status" value="1"/>
</dbReference>
<protein>
    <recommendedName>
        <fullName evidence="2">RING-type E3 ubiquitin transferase</fullName>
        <ecNumber evidence="2">2.3.2.27</ecNumber>
    </recommendedName>
</protein>
<evidence type="ECO:0000256" key="2">
    <source>
        <dbReference type="ARBA" id="ARBA00012483"/>
    </source>
</evidence>
<dbReference type="Gene3D" id="3.30.40.10">
    <property type="entry name" value="Zinc/RING finger domain, C3HC4 (zinc finger)"/>
    <property type="match status" value="1"/>
</dbReference>
<dbReference type="PROSITE" id="PS50089">
    <property type="entry name" value="ZF_RING_2"/>
    <property type="match status" value="1"/>
</dbReference>
<dbReference type="PANTHER" id="PTHR15710">
    <property type="entry name" value="E3 UBIQUITIN-PROTEIN LIGASE PRAJA"/>
    <property type="match status" value="1"/>
</dbReference>
<accession>A0A8S2AXB8</accession>
<proteinExistence type="predicted"/>
<evidence type="ECO:0000259" key="7">
    <source>
        <dbReference type="PROSITE" id="PS50089"/>
    </source>
</evidence>
<evidence type="ECO:0000313" key="9">
    <source>
        <dbReference type="Proteomes" id="UP000682877"/>
    </source>
</evidence>
<dbReference type="Proteomes" id="UP000682877">
    <property type="component" value="Chromosome 6"/>
</dbReference>
<dbReference type="PANTHER" id="PTHR15710:SF194">
    <property type="entry name" value="RING_U-BOX SUPERFAMILY PROTEIN"/>
    <property type="match status" value="1"/>
</dbReference>
<evidence type="ECO:0000256" key="1">
    <source>
        <dbReference type="ARBA" id="ARBA00000900"/>
    </source>
</evidence>
<comment type="catalytic activity">
    <reaction evidence="1">
        <text>S-ubiquitinyl-[E2 ubiquitin-conjugating enzyme]-L-cysteine + [acceptor protein]-L-lysine = [E2 ubiquitin-conjugating enzyme]-L-cysteine + N(6)-ubiquitinyl-[acceptor protein]-L-lysine.</text>
        <dbReference type="EC" id="2.3.2.27"/>
    </reaction>
</comment>
<dbReference type="AlphaFoldDB" id="A0A8S2AXB8"/>
<evidence type="ECO:0000313" key="8">
    <source>
        <dbReference type="EMBL" id="CAE6134582.1"/>
    </source>
</evidence>
<keyword evidence="3" id="KW-0479">Metal-binding</keyword>
<dbReference type="EC" id="2.3.2.27" evidence="2"/>
<dbReference type="GO" id="GO:0008270">
    <property type="term" value="F:zinc ion binding"/>
    <property type="evidence" value="ECO:0007669"/>
    <property type="project" value="UniProtKB-KW"/>
</dbReference>
<evidence type="ECO:0000256" key="4">
    <source>
        <dbReference type="ARBA" id="ARBA00022771"/>
    </source>
</evidence>
<keyword evidence="5" id="KW-0862">Zinc</keyword>
<keyword evidence="4 6" id="KW-0863">Zinc-finger</keyword>
<dbReference type="GO" id="GO:0061630">
    <property type="term" value="F:ubiquitin protein ligase activity"/>
    <property type="evidence" value="ECO:0007669"/>
    <property type="project" value="UniProtKB-EC"/>
</dbReference>
<keyword evidence="9" id="KW-1185">Reference proteome</keyword>
<dbReference type="SUPFAM" id="SSF57850">
    <property type="entry name" value="RING/U-box"/>
    <property type="match status" value="1"/>
</dbReference>
<gene>
    <name evidence="8" type="ORF">AARE701A_LOCUS16769</name>
</gene>
<dbReference type="GO" id="GO:0005737">
    <property type="term" value="C:cytoplasm"/>
    <property type="evidence" value="ECO:0007669"/>
    <property type="project" value="TreeGrafter"/>
</dbReference>
<dbReference type="InterPro" id="IPR013083">
    <property type="entry name" value="Znf_RING/FYVE/PHD"/>
</dbReference>
<dbReference type="SMART" id="SM00184">
    <property type="entry name" value="RING"/>
    <property type="match status" value="1"/>
</dbReference>
<sequence>MNDPIPKPVVEIQVQAERRLSSSEKYTTSVFLTINTKRDETLVNPSTATGHRTLKPIPLSYIPMNFSLLSCSHHHIELLLQFRLHRNDHWLCNYLVPKISTAAINAGFGYNDVDLTVRVTVTYPYVFVDETSLKVLRVRLGRIKADELKSLNMETESCSICLKSLVSRLKTLTRMSCSHIFHNDCLVEWLYRKNTCPMCRTVLYHDDD</sequence>
<organism evidence="8 9">
    <name type="scientific">Arabidopsis arenosa</name>
    <name type="common">Sand rock-cress</name>
    <name type="synonym">Cardaminopsis arenosa</name>
    <dbReference type="NCBI Taxonomy" id="38785"/>
    <lineage>
        <taxon>Eukaryota</taxon>
        <taxon>Viridiplantae</taxon>
        <taxon>Streptophyta</taxon>
        <taxon>Embryophyta</taxon>
        <taxon>Tracheophyta</taxon>
        <taxon>Spermatophyta</taxon>
        <taxon>Magnoliopsida</taxon>
        <taxon>eudicotyledons</taxon>
        <taxon>Gunneridae</taxon>
        <taxon>Pentapetalae</taxon>
        <taxon>rosids</taxon>
        <taxon>malvids</taxon>
        <taxon>Brassicales</taxon>
        <taxon>Brassicaceae</taxon>
        <taxon>Camelineae</taxon>
        <taxon>Arabidopsis</taxon>
    </lineage>
</organism>
<evidence type="ECO:0000256" key="5">
    <source>
        <dbReference type="ARBA" id="ARBA00022833"/>
    </source>
</evidence>
<name>A0A8S2AXB8_ARAAE</name>
<dbReference type="GO" id="GO:0016567">
    <property type="term" value="P:protein ubiquitination"/>
    <property type="evidence" value="ECO:0007669"/>
    <property type="project" value="TreeGrafter"/>
</dbReference>
<dbReference type="InterPro" id="IPR001841">
    <property type="entry name" value="Znf_RING"/>
</dbReference>
<feature type="domain" description="RING-type" evidence="7">
    <location>
        <begin position="158"/>
        <end position="200"/>
    </location>
</feature>
<reference evidence="8" key="1">
    <citation type="submission" date="2021-01" db="EMBL/GenBank/DDBJ databases">
        <authorList>
            <person name="Bezrukov I."/>
        </authorList>
    </citation>
    <scope>NUCLEOTIDE SEQUENCE</scope>
</reference>
<dbReference type="EMBL" id="LR999456">
    <property type="protein sequence ID" value="CAE6134582.1"/>
    <property type="molecule type" value="Genomic_DNA"/>
</dbReference>
<evidence type="ECO:0000256" key="3">
    <source>
        <dbReference type="ARBA" id="ARBA00022723"/>
    </source>
</evidence>
<evidence type="ECO:0000256" key="6">
    <source>
        <dbReference type="PROSITE-ProRule" id="PRU00175"/>
    </source>
</evidence>